<evidence type="ECO:0000256" key="1">
    <source>
        <dbReference type="SAM" id="MobiDB-lite"/>
    </source>
</evidence>
<accession>A0A2V3IIT0</accession>
<organism evidence="3 4">
    <name type="scientific">Gracilariopsis chorda</name>
    <dbReference type="NCBI Taxonomy" id="448386"/>
    <lineage>
        <taxon>Eukaryota</taxon>
        <taxon>Rhodophyta</taxon>
        <taxon>Florideophyceae</taxon>
        <taxon>Rhodymeniophycidae</taxon>
        <taxon>Gracilariales</taxon>
        <taxon>Gracilariaceae</taxon>
        <taxon>Gracilariopsis</taxon>
    </lineage>
</organism>
<dbReference type="InterPro" id="IPR028309">
    <property type="entry name" value="RB_fam"/>
</dbReference>
<dbReference type="PANTHER" id="PTHR13742">
    <property type="entry name" value="RETINOBLASTOMA-ASSOCIATED PROTEIN RB -RELATED"/>
    <property type="match status" value="1"/>
</dbReference>
<evidence type="ECO:0000313" key="4">
    <source>
        <dbReference type="Proteomes" id="UP000247409"/>
    </source>
</evidence>
<dbReference type="EMBL" id="NBIV01000181">
    <property type="protein sequence ID" value="PXF41969.1"/>
    <property type="molecule type" value="Genomic_DNA"/>
</dbReference>
<dbReference type="SMART" id="SM01368">
    <property type="entry name" value="RB_A"/>
    <property type="match status" value="1"/>
</dbReference>
<dbReference type="PANTHER" id="PTHR13742:SF17">
    <property type="entry name" value="RE32990P-RELATED"/>
    <property type="match status" value="1"/>
</dbReference>
<proteinExistence type="predicted"/>
<dbReference type="GO" id="GO:0000785">
    <property type="term" value="C:chromatin"/>
    <property type="evidence" value="ECO:0007669"/>
    <property type="project" value="TreeGrafter"/>
</dbReference>
<evidence type="ECO:0000313" key="3">
    <source>
        <dbReference type="EMBL" id="PXF41969.1"/>
    </source>
</evidence>
<dbReference type="Pfam" id="PF01857">
    <property type="entry name" value="RB_B"/>
    <property type="match status" value="1"/>
</dbReference>
<dbReference type="GO" id="GO:0005634">
    <property type="term" value="C:nucleus"/>
    <property type="evidence" value="ECO:0007669"/>
    <property type="project" value="InterPro"/>
</dbReference>
<keyword evidence="4" id="KW-1185">Reference proteome</keyword>
<feature type="compositionally biased region" description="Polar residues" evidence="1">
    <location>
        <begin position="201"/>
        <end position="211"/>
    </location>
</feature>
<dbReference type="GO" id="GO:0000977">
    <property type="term" value="F:RNA polymerase II transcription regulatory region sequence-specific DNA binding"/>
    <property type="evidence" value="ECO:0007669"/>
    <property type="project" value="TreeGrafter"/>
</dbReference>
<dbReference type="Proteomes" id="UP000247409">
    <property type="component" value="Unassembled WGS sequence"/>
</dbReference>
<comment type="caution">
    <text evidence="3">The sequence shown here is derived from an EMBL/GenBank/DDBJ whole genome shotgun (WGS) entry which is preliminary data.</text>
</comment>
<feature type="region of interest" description="Disordered" evidence="1">
    <location>
        <begin position="483"/>
        <end position="520"/>
    </location>
</feature>
<dbReference type="SUPFAM" id="SSF47954">
    <property type="entry name" value="Cyclin-like"/>
    <property type="match status" value="2"/>
</dbReference>
<reference evidence="3 4" key="1">
    <citation type="journal article" date="2018" name="Mol. Biol. Evol.">
        <title>Analysis of the draft genome of the red seaweed Gracilariopsis chorda provides insights into genome size evolution in Rhodophyta.</title>
        <authorList>
            <person name="Lee J."/>
            <person name="Yang E.C."/>
            <person name="Graf L."/>
            <person name="Yang J.H."/>
            <person name="Qiu H."/>
            <person name="Zel Zion U."/>
            <person name="Chan C.X."/>
            <person name="Stephens T.G."/>
            <person name="Weber A.P.M."/>
            <person name="Boo G.H."/>
            <person name="Boo S.M."/>
            <person name="Kim K.M."/>
            <person name="Shin Y."/>
            <person name="Jung M."/>
            <person name="Lee S.J."/>
            <person name="Yim H.S."/>
            <person name="Lee J.H."/>
            <person name="Bhattacharya D."/>
            <person name="Yoon H.S."/>
        </authorList>
    </citation>
    <scope>NUCLEOTIDE SEQUENCE [LARGE SCALE GENOMIC DNA]</scope>
    <source>
        <strain evidence="3 4">SKKU-2015</strain>
        <tissue evidence="3">Whole body</tissue>
    </source>
</reference>
<name>A0A2V3IIT0_9FLOR</name>
<feature type="region of interest" description="Disordered" evidence="1">
    <location>
        <begin position="171"/>
        <end position="220"/>
    </location>
</feature>
<dbReference type="CDD" id="cd20548">
    <property type="entry name" value="CYCLIN_RB-like"/>
    <property type="match status" value="1"/>
</dbReference>
<feature type="domain" description="Retinoblastoma-associated protein A-box" evidence="2">
    <location>
        <begin position="2"/>
        <end position="160"/>
    </location>
</feature>
<feature type="compositionally biased region" description="Low complexity" evidence="1">
    <location>
        <begin position="171"/>
        <end position="184"/>
    </location>
</feature>
<feature type="compositionally biased region" description="Acidic residues" evidence="1">
    <location>
        <begin position="574"/>
        <end position="583"/>
    </location>
</feature>
<evidence type="ECO:0000259" key="2">
    <source>
        <dbReference type="SMART" id="SM01368"/>
    </source>
</evidence>
<dbReference type="InterPro" id="IPR036915">
    <property type="entry name" value="Cyclin-like_sf"/>
</dbReference>
<feature type="compositionally biased region" description="Low complexity" evidence="1">
    <location>
        <begin position="584"/>
        <end position="595"/>
    </location>
</feature>
<dbReference type="OrthoDB" id="844594at2759"/>
<dbReference type="InterPro" id="IPR002719">
    <property type="entry name" value="RB_B"/>
</dbReference>
<dbReference type="GO" id="GO:0005667">
    <property type="term" value="C:transcription regulator complex"/>
    <property type="evidence" value="ECO:0007669"/>
    <property type="project" value="TreeGrafter"/>
</dbReference>
<dbReference type="AlphaFoldDB" id="A0A2V3IIT0"/>
<sequence length="595" mass="67149">MRTLAGSPRPLKAVIDLGRRYSDALCNVLKEFNVPHYKRAALAVYFYAIEGILQKEHRRLSNQLHKFSAKVLQNAILHKSFLTFAWETTAAAYGKKDLNVFTVAYRAFNVSPFELTKALDAFCTLVPQMPRSLVNHMINCDARILEWMAWRHDSPLVNVLQAYGRDRLRMQQSSGQASAPGSPQTPQHRNSSSDVQPSSSGGLEQSASTEAPSPLREMERPERLYSDVEARVRVLDFFYEKVFALAGTRTEELLRRLNLTCLRKPVWRSIKYCLWCRWNLVINRHVDLIIMCVIYGVAKVQHLRLRFREIVHEYKQMEHTCDPTFDCESAAVYRNITLDDYGHLIDYKFNDDNEDAAGNPVLTEKVDIIRFYNKSFVPHMKQFILPIGDETLPLEHGDGMEVDTGGPSDGDGTGREEAGAGEDGEVELNTLARAASRQRGLRREEMFQDLGRKLLESPMRVLRTRRSPRRIGHIIVSPMSPSTRNMVANRQSSGRRGEGASGGPMTPGTRRLFSFGESPMPTLTPMETREGADGETGLGSQYVPLSFDGPVAQERSAAFRREVQMIIGRSGREPDDDGDEESSQSESSSWGNRRG</sequence>
<dbReference type="Gene3D" id="1.10.472.10">
    <property type="entry name" value="Cyclin-like"/>
    <property type="match status" value="2"/>
</dbReference>
<dbReference type="GO" id="GO:0030154">
    <property type="term" value="P:cell differentiation"/>
    <property type="evidence" value="ECO:0007669"/>
    <property type="project" value="TreeGrafter"/>
</dbReference>
<dbReference type="Pfam" id="PF01858">
    <property type="entry name" value="RB_A"/>
    <property type="match status" value="1"/>
</dbReference>
<dbReference type="STRING" id="448386.A0A2V3IIT0"/>
<feature type="region of interest" description="Disordered" evidence="1">
    <location>
        <begin position="394"/>
        <end position="426"/>
    </location>
</feature>
<dbReference type="GO" id="GO:2000134">
    <property type="term" value="P:negative regulation of G1/S transition of mitotic cell cycle"/>
    <property type="evidence" value="ECO:0007669"/>
    <property type="project" value="TreeGrafter"/>
</dbReference>
<dbReference type="GO" id="GO:0006357">
    <property type="term" value="P:regulation of transcription by RNA polymerase II"/>
    <property type="evidence" value="ECO:0007669"/>
    <property type="project" value="InterPro"/>
</dbReference>
<feature type="region of interest" description="Disordered" evidence="1">
    <location>
        <begin position="562"/>
        <end position="595"/>
    </location>
</feature>
<protein>
    <submittedName>
        <fullName evidence="3">Retinoblastoma-associated protein</fullName>
    </submittedName>
</protein>
<gene>
    <name evidence="3" type="ORF">BWQ96_08276</name>
</gene>
<dbReference type="InterPro" id="IPR002720">
    <property type="entry name" value="RB_A"/>
</dbReference>